<name>A0A914AR86_PATMI</name>
<dbReference type="AlphaFoldDB" id="A0A914AR86"/>
<evidence type="ECO:0000259" key="2">
    <source>
        <dbReference type="Pfam" id="PF07687"/>
    </source>
</evidence>
<dbReference type="InterPro" id="IPR011650">
    <property type="entry name" value="Peptidase_M20_dimer"/>
</dbReference>
<sequence>MAKTEAPTAAPVASRWSRLLRRSVDGAPPQDPLTMADFMKVAKSKIDASAGELNTISQEIWSHPELNFNEHHAHEVLTDYLEKEGFNVERHFVLDTAFRATFGSDNAGPNICVICEYDALPEIGHACGHNLIAECGVAAGIGIKAALEASGNKYGKVTVLGTPGEEGGGGKKRLIKANAFVGIAVAMMAHPYRYNVPRPIALSMTALVIKFQGKASHAAAAPWDGNNALDAAVTCYQSISNMRQQMKPACRVHGIFTNGGAAPNIIPEEAELTYYLRAVDENELAVLKKKVEACAEGAAIATECKVNVEVEAMHSKLLTNDVVATLYEKYATELGIEPKNGQQIKTLLATDFGDTSRAVPSISPMYSVENSTPLTLLEFKAAAGAPEAQAPTLIQAKALAMTAIELLQPSGQDTLKKIQKEFKETVSKLPMPDMGD</sequence>
<dbReference type="Gene3D" id="3.40.630.10">
    <property type="entry name" value="Zn peptidases"/>
    <property type="match status" value="1"/>
</dbReference>
<organism evidence="3 4">
    <name type="scientific">Patiria miniata</name>
    <name type="common">Bat star</name>
    <name type="synonym">Asterina miniata</name>
    <dbReference type="NCBI Taxonomy" id="46514"/>
    <lineage>
        <taxon>Eukaryota</taxon>
        <taxon>Metazoa</taxon>
        <taxon>Echinodermata</taxon>
        <taxon>Eleutherozoa</taxon>
        <taxon>Asterozoa</taxon>
        <taxon>Asteroidea</taxon>
        <taxon>Valvatacea</taxon>
        <taxon>Valvatida</taxon>
        <taxon>Asterinidae</taxon>
        <taxon>Patiria</taxon>
    </lineage>
</organism>
<protein>
    <recommendedName>
        <fullName evidence="1">Peptidase M20 domain-containing protein 2</fullName>
    </recommendedName>
</protein>
<accession>A0A914AR86</accession>
<dbReference type="OMA" id="SWNVPNI"/>
<keyword evidence="4" id="KW-1185">Reference proteome</keyword>
<dbReference type="Gene3D" id="3.30.70.360">
    <property type="match status" value="1"/>
</dbReference>
<dbReference type="GO" id="GO:0016805">
    <property type="term" value="F:dipeptidase activity"/>
    <property type="evidence" value="ECO:0007669"/>
    <property type="project" value="InterPro"/>
</dbReference>
<dbReference type="Pfam" id="PF01546">
    <property type="entry name" value="Peptidase_M20"/>
    <property type="match status" value="1"/>
</dbReference>
<dbReference type="GeneID" id="119736310"/>
<dbReference type="InterPro" id="IPR017144">
    <property type="entry name" value="Xaa-Arg_dipeptidase"/>
</dbReference>
<dbReference type="FunFam" id="3.30.70.360:FF:000004">
    <property type="entry name" value="Peptidase M20 domain-containing protein 2"/>
    <property type="match status" value="1"/>
</dbReference>
<dbReference type="SUPFAM" id="SSF55031">
    <property type="entry name" value="Bacterial exopeptidase dimerisation domain"/>
    <property type="match status" value="1"/>
</dbReference>
<dbReference type="PANTHER" id="PTHR30575:SF0">
    <property type="entry name" value="XAA-ARG DIPEPTIDASE"/>
    <property type="match status" value="1"/>
</dbReference>
<dbReference type="RefSeq" id="XP_038066282.1">
    <property type="nucleotide sequence ID" value="XM_038210354.1"/>
</dbReference>
<comment type="similarity">
    <text evidence="1">Belongs to the peptidase M20A family.</text>
</comment>
<dbReference type="NCBIfam" id="TIGR01891">
    <property type="entry name" value="amidohydrolases"/>
    <property type="match status" value="1"/>
</dbReference>
<evidence type="ECO:0000313" key="4">
    <source>
        <dbReference type="Proteomes" id="UP000887568"/>
    </source>
</evidence>
<dbReference type="InterPro" id="IPR052030">
    <property type="entry name" value="Peptidase_M20/M20A_hydrolases"/>
</dbReference>
<dbReference type="Pfam" id="PF07687">
    <property type="entry name" value="M20_dimer"/>
    <property type="match status" value="1"/>
</dbReference>
<dbReference type="InterPro" id="IPR017439">
    <property type="entry name" value="Amidohydrolase"/>
</dbReference>
<reference evidence="3" key="1">
    <citation type="submission" date="2022-11" db="UniProtKB">
        <authorList>
            <consortium name="EnsemblMetazoa"/>
        </authorList>
    </citation>
    <scope>IDENTIFICATION</scope>
</reference>
<dbReference type="SUPFAM" id="SSF53187">
    <property type="entry name" value="Zn-dependent exopeptidases"/>
    <property type="match status" value="1"/>
</dbReference>
<dbReference type="PANTHER" id="PTHR30575">
    <property type="entry name" value="PEPTIDASE M20"/>
    <property type="match status" value="1"/>
</dbReference>
<dbReference type="OrthoDB" id="6119954at2759"/>
<feature type="domain" description="Peptidase M20 dimerisation" evidence="2">
    <location>
        <begin position="207"/>
        <end position="299"/>
    </location>
</feature>
<evidence type="ECO:0000313" key="3">
    <source>
        <dbReference type="EnsemblMetazoa" id="XP_038066282.1"/>
    </source>
</evidence>
<dbReference type="CDD" id="cd03887">
    <property type="entry name" value="M20_Acy1L2"/>
    <property type="match status" value="1"/>
</dbReference>
<dbReference type="InterPro" id="IPR036264">
    <property type="entry name" value="Bact_exopeptidase_dim_dom"/>
</dbReference>
<dbReference type="PIRSF" id="PIRSF037226">
    <property type="entry name" value="Amidohydrolase_ACY1L2_prd"/>
    <property type="match status" value="1"/>
</dbReference>
<dbReference type="Proteomes" id="UP000887568">
    <property type="component" value="Unplaced"/>
</dbReference>
<dbReference type="InterPro" id="IPR002933">
    <property type="entry name" value="Peptidase_M20"/>
</dbReference>
<proteinExistence type="inferred from homology"/>
<evidence type="ECO:0000256" key="1">
    <source>
        <dbReference type="PIRNR" id="PIRNR037226"/>
    </source>
</evidence>
<dbReference type="EnsemblMetazoa" id="XM_038210354.1">
    <property type="protein sequence ID" value="XP_038066282.1"/>
    <property type="gene ID" value="LOC119736310"/>
</dbReference>